<proteinExistence type="predicted"/>
<reference evidence="3" key="3">
    <citation type="submission" date="2020-05" db="EMBL/GenBank/DDBJ databases">
        <authorList>
            <person name="Rincon C."/>
            <person name="Sanders R I."/>
            <person name="Robbins C."/>
            <person name="Chaturvedi A."/>
        </authorList>
    </citation>
    <scope>NUCLEOTIDE SEQUENCE</scope>
    <source>
        <strain evidence="3">CHB12</strain>
    </source>
</reference>
<dbReference type="VEuPathDB" id="FungiDB:FUN_000908"/>
<dbReference type="PANTHER" id="PTHR22761">
    <property type="entry name" value="CHARGED MULTIVESICULAR BODY PROTEIN"/>
    <property type="match status" value="1"/>
</dbReference>
<accession>A0A2I1DXA5</accession>
<sequence>MNIAKKVDIRDYLKKHPDLRVKDLDKEAWFWSDFSNQKHFNPKLFNDILKFWSNVLIETSKRGWLGEDILCLDREHLEETFSVYNGVSPAGFNCVTQEMYHTSELIPIEEFYSCKTWSGWILQSLFWGLQKVAGSNNILVAKKLVIMPTLKEAAERVLQYHEKNAVHGITDNLFTLTSFKAEYAAVAIPNVVLSETDLKVLLCYLEFELKMLVTEVLHEMSDEKKEECIIKIRSRKEKNISKLEISEIDRGIICIKETRKKLHTQVESVEEKIADLNKKISGYLIRKQKVQAKYSLKQKKNLEKILLERLSSLGTIEGILLKIEGAASDNEIIDIYSFGAGTLKGVLASEGLTTETVDATMDKLQDALADQKEIEDAMQINQTLIETSFGIDEELEEELEALLKEENAISTPEKRPVSQPVTESTSFQPIKESTAKKIDQPDKTPLSTLRSISNVEDKELEELEKMFAELEALPAPIHTPRTSDSKSKQREETILTSE</sequence>
<dbReference type="AlphaFoldDB" id="A0A2I1DXA5"/>
<dbReference type="Proteomes" id="UP000232688">
    <property type="component" value="Unassembled WGS sequence"/>
</dbReference>
<evidence type="ECO:0000313" key="5">
    <source>
        <dbReference type="Proteomes" id="UP000232688"/>
    </source>
</evidence>
<dbReference type="Pfam" id="PF25880">
    <property type="entry name" value="WHD_CHMP7_1st"/>
    <property type="match status" value="1"/>
</dbReference>
<gene>
    <name evidence="3" type="ORF">CHRIB12_LOCUS19557</name>
    <name evidence="4" type="ORF">RhiirA1_492125</name>
</gene>
<dbReference type="GO" id="GO:0000815">
    <property type="term" value="C:ESCRT III complex"/>
    <property type="evidence" value="ECO:0007669"/>
    <property type="project" value="TreeGrafter"/>
</dbReference>
<feature type="region of interest" description="Disordered" evidence="2">
    <location>
        <begin position="471"/>
        <end position="498"/>
    </location>
</feature>
<dbReference type="PANTHER" id="PTHR22761:SF96">
    <property type="entry name" value="BCDNA.GH08385"/>
    <property type="match status" value="1"/>
</dbReference>
<feature type="region of interest" description="Disordered" evidence="2">
    <location>
        <begin position="405"/>
        <end position="447"/>
    </location>
</feature>
<organism evidence="3 6">
    <name type="scientific">Rhizophagus irregularis</name>
    <dbReference type="NCBI Taxonomy" id="588596"/>
    <lineage>
        <taxon>Eukaryota</taxon>
        <taxon>Fungi</taxon>
        <taxon>Fungi incertae sedis</taxon>
        <taxon>Mucoromycota</taxon>
        <taxon>Glomeromycotina</taxon>
        <taxon>Glomeromycetes</taxon>
        <taxon>Glomerales</taxon>
        <taxon>Glomeraceae</taxon>
        <taxon>Rhizophagus</taxon>
    </lineage>
</organism>
<keyword evidence="1" id="KW-0175">Coiled coil</keyword>
<feature type="coiled-coil region" evidence="1">
    <location>
        <begin position="259"/>
        <end position="286"/>
    </location>
</feature>
<evidence type="ECO:0000313" key="3">
    <source>
        <dbReference type="EMBL" id="CAB5386114.1"/>
    </source>
</evidence>
<feature type="compositionally biased region" description="Polar residues" evidence="2">
    <location>
        <begin position="419"/>
        <end position="428"/>
    </location>
</feature>
<dbReference type="EMBL" id="LLXH01000126">
    <property type="protein sequence ID" value="PKC72403.1"/>
    <property type="molecule type" value="Genomic_DNA"/>
</dbReference>
<dbReference type="EMBL" id="CAGKOT010000055">
    <property type="protein sequence ID" value="CAB5386114.1"/>
    <property type="molecule type" value="Genomic_DNA"/>
</dbReference>
<evidence type="ECO:0000313" key="6">
    <source>
        <dbReference type="Proteomes" id="UP000684084"/>
    </source>
</evidence>
<protein>
    <submittedName>
        <fullName evidence="4">Snf7-domain-containing protein</fullName>
    </submittedName>
</protein>
<dbReference type="GO" id="GO:0032511">
    <property type="term" value="P:late endosome to vacuole transport via multivesicular body sorting pathway"/>
    <property type="evidence" value="ECO:0007669"/>
    <property type="project" value="TreeGrafter"/>
</dbReference>
<evidence type="ECO:0000256" key="2">
    <source>
        <dbReference type="SAM" id="MobiDB-lite"/>
    </source>
</evidence>
<dbReference type="Proteomes" id="UP000684084">
    <property type="component" value="Unassembled WGS sequence"/>
</dbReference>
<dbReference type="Gene3D" id="6.10.140.1230">
    <property type="match status" value="1"/>
</dbReference>
<evidence type="ECO:0000256" key="1">
    <source>
        <dbReference type="SAM" id="Coils"/>
    </source>
</evidence>
<reference evidence="4 5" key="1">
    <citation type="submission" date="2017-10" db="EMBL/GenBank/DDBJ databases">
        <title>Extensive intraspecific genome diversity in a model arbuscular mycorrhizal fungus.</title>
        <authorList>
            <person name="Chen E.C.H."/>
            <person name="Morin E."/>
            <person name="Baudet D."/>
            <person name="Noel J."/>
            <person name="Ndikumana S."/>
            <person name="Charron P."/>
            <person name="St-Onge C."/>
            <person name="Giorgi J."/>
            <person name="Grigoriev I.V."/>
            <person name="Roux C."/>
            <person name="Martin F.M."/>
            <person name="Corradi N."/>
        </authorList>
    </citation>
    <scope>NUCLEOTIDE SEQUENCE [LARGE SCALE GENOMIC DNA]</scope>
    <source>
        <strain evidence="4 5">A1</strain>
    </source>
</reference>
<dbReference type="VEuPathDB" id="FungiDB:RhiirA1_492125"/>
<evidence type="ECO:0000313" key="4">
    <source>
        <dbReference type="EMBL" id="PKC72403.1"/>
    </source>
</evidence>
<feature type="compositionally biased region" description="Basic and acidic residues" evidence="2">
    <location>
        <begin position="481"/>
        <end position="498"/>
    </location>
</feature>
<dbReference type="GO" id="GO:0009898">
    <property type="term" value="C:cytoplasmic side of plasma membrane"/>
    <property type="evidence" value="ECO:0007669"/>
    <property type="project" value="TreeGrafter"/>
</dbReference>
<feature type="compositionally biased region" description="Basic and acidic residues" evidence="2">
    <location>
        <begin position="405"/>
        <end position="416"/>
    </location>
</feature>
<dbReference type="OrthoDB" id="10250120at2759"/>
<name>A0A2I1DXA5_9GLOM</name>
<reference evidence="4 5" key="2">
    <citation type="submission" date="2017-10" db="EMBL/GenBank/DDBJ databases">
        <title>Genome analyses suggest a sexual origin of heterokaryosis in a supposedly ancient asexual fungus.</title>
        <authorList>
            <person name="Corradi N."/>
            <person name="Sedzielewska K."/>
            <person name="Noel J."/>
            <person name="Charron P."/>
            <person name="Farinelli L."/>
            <person name="Marton T."/>
            <person name="Kruger M."/>
            <person name="Pelin A."/>
            <person name="Brachmann A."/>
            <person name="Corradi N."/>
        </authorList>
    </citation>
    <scope>NUCLEOTIDE SEQUENCE [LARGE SCALE GENOMIC DNA]</scope>
    <source>
        <strain evidence="4 5">A1</strain>
    </source>
</reference>
<feature type="compositionally biased region" description="Basic and acidic residues" evidence="2">
    <location>
        <begin position="433"/>
        <end position="442"/>
    </location>
</feature>
<dbReference type="Pfam" id="PF03357">
    <property type="entry name" value="Snf7"/>
    <property type="match status" value="1"/>
</dbReference>
<dbReference type="InterPro" id="IPR005024">
    <property type="entry name" value="Snf7_fam"/>
</dbReference>
<dbReference type="VEuPathDB" id="FungiDB:RhiirFUN_018295"/>
<dbReference type="GO" id="GO:0005771">
    <property type="term" value="C:multivesicular body"/>
    <property type="evidence" value="ECO:0007669"/>
    <property type="project" value="TreeGrafter"/>
</dbReference>
<comment type="caution">
    <text evidence="3">The sequence shown here is derived from an EMBL/GenBank/DDBJ whole genome shotgun (WGS) entry which is preliminary data.</text>
</comment>
<dbReference type="GO" id="GO:0006900">
    <property type="term" value="P:vesicle budding from membrane"/>
    <property type="evidence" value="ECO:0007669"/>
    <property type="project" value="TreeGrafter"/>
</dbReference>